<dbReference type="Pfam" id="PF00158">
    <property type="entry name" value="Sigma54_activat"/>
    <property type="match status" value="1"/>
</dbReference>
<dbReference type="InterPro" id="IPR025662">
    <property type="entry name" value="Sigma_54_int_dom_ATP-bd_1"/>
</dbReference>
<dbReference type="SUPFAM" id="SSF52172">
    <property type="entry name" value="CheY-like"/>
    <property type="match status" value="1"/>
</dbReference>
<dbReference type="GO" id="GO:0043565">
    <property type="term" value="F:sequence-specific DNA binding"/>
    <property type="evidence" value="ECO:0007669"/>
    <property type="project" value="InterPro"/>
</dbReference>
<protein>
    <submittedName>
        <fullName evidence="8">Transcriptional regulatory protein ZraR</fullName>
    </submittedName>
</protein>
<feature type="domain" description="Response regulatory" evidence="7">
    <location>
        <begin position="3"/>
        <end position="117"/>
    </location>
</feature>
<dbReference type="PANTHER" id="PTHR32071">
    <property type="entry name" value="TRANSCRIPTIONAL REGULATORY PROTEIN"/>
    <property type="match status" value="1"/>
</dbReference>
<keyword evidence="2" id="KW-0067">ATP-binding</keyword>
<dbReference type="PROSITE" id="PS00675">
    <property type="entry name" value="SIGMA54_INTERACT_1"/>
    <property type="match status" value="1"/>
</dbReference>
<evidence type="ECO:0000259" key="7">
    <source>
        <dbReference type="PROSITE" id="PS50110"/>
    </source>
</evidence>
<name>A0A1V5SPH4_9BACT</name>
<dbReference type="CDD" id="cd00009">
    <property type="entry name" value="AAA"/>
    <property type="match status" value="1"/>
</dbReference>
<dbReference type="InterPro" id="IPR009057">
    <property type="entry name" value="Homeodomain-like_sf"/>
</dbReference>
<dbReference type="Gene3D" id="3.40.50.2300">
    <property type="match status" value="1"/>
</dbReference>
<dbReference type="SMART" id="SM00448">
    <property type="entry name" value="REC"/>
    <property type="match status" value="1"/>
</dbReference>
<dbReference type="Pfam" id="PF02954">
    <property type="entry name" value="HTH_8"/>
    <property type="match status" value="1"/>
</dbReference>
<dbReference type="InterPro" id="IPR011006">
    <property type="entry name" value="CheY-like_superfamily"/>
</dbReference>
<dbReference type="Gene3D" id="1.10.8.60">
    <property type="match status" value="1"/>
</dbReference>
<feature type="domain" description="Sigma-54 factor interaction" evidence="6">
    <location>
        <begin position="142"/>
        <end position="360"/>
    </location>
</feature>
<reference evidence="8" key="1">
    <citation type="submission" date="2017-02" db="EMBL/GenBank/DDBJ databases">
        <title>Delving into the versatile metabolic prowess of the omnipresent phylum Bacteroidetes.</title>
        <authorList>
            <person name="Nobu M.K."/>
            <person name="Mei R."/>
            <person name="Narihiro T."/>
            <person name="Kuroda K."/>
            <person name="Liu W.-T."/>
        </authorList>
    </citation>
    <scope>NUCLEOTIDE SEQUENCE</scope>
    <source>
        <strain evidence="8">ADurb.Bin276</strain>
    </source>
</reference>
<dbReference type="InterPro" id="IPR027417">
    <property type="entry name" value="P-loop_NTPase"/>
</dbReference>
<evidence type="ECO:0000256" key="2">
    <source>
        <dbReference type="ARBA" id="ARBA00022840"/>
    </source>
</evidence>
<sequence length="439" mass="50575">MRKILIVEEDVLIREKLSNLLRDEGYYVIAVKDRSVAINCLERESIEIMIIAEKIIQENGFELLSVARQRLSNIVIIAFGENENAYRIRGLLTKGIYEYLSQPLTPSRVLSSIKRAEERIALLEENKDLKRRIDYRYSFAGITGVSEKMQKVFSLILQVSQIKRPILLMGESGTGKEMIARAIHKYAYSDEKGFYKILCSNLPPGALKGKIFYRDSDVSSKMNTLDQLPSGTIYFEDIHLLPYPLQNEFIDFLEENRFSRSDKDLHIITSTEVPLEEEVTRGMFRNDLFYFLNAVKIEVPSLRERKEDIPFLIDVFLKEIEEGINKKTIKISKEALNLLLEYHWPGNITELKNTLEGMVILSVSEMILPEDIPVHIKSGVATGRSLQIEVGMSLEQAEKILIWETLKANRFNKSKSAQILGIGLRTLYRKIEQYNLDKQ</sequence>
<evidence type="ECO:0000256" key="5">
    <source>
        <dbReference type="PROSITE-ProRule" id="PRU00169"/>
    </source>
</evidence>
<gene>
    <name evidence="8" type="primary">zraR</name>
    <name evidence="8" type="ORF">BWY41_01513</name>
</gene>
<dbReference type="SUPFAM" id="SSF46689">
    <property type="entry name" value="Homeodomain-like"/>
    <property type="match status" value="1"/>
</dbReference>
<dbReference type="Pfam" id="PF00072">
    <property type="entry name" value="Response_reg"/>
    <property type="match status" value="1"/>
</dbReference>
<dbReference type="GO" id="GO:0006355">
    <property type="term" value="P:regulation of DNA-templated transcription"/>
    <property type="evidence" value="ECO:0007669"/>
    <property type="project" value="InterPro"/>
</dbReference>
<accession>A0A1V5SPH4</accession>
<keyword evidence="3" id="KW-0805">Transcription regulation</keyword>
<dbReference type="PRINTS" id="PR01590">
    <property type="entry name" value="HTHFIS"/>
</dbReference>
<dbReference type="InterPro" id="IPR002078">
    <property type="entry name" value="Sigma_54_int"/>
</dbReference>
<dbReference type="AlphaFoldDB" id="A0A1V5SPH4"/>
<evidence type="ECO:0000256" key="3">
    <source>
        <dbReference type="ARBA" id="ARBA00023015"/>
    </source>
</evidence>
<dbReference type="EMBL" id="MWBQ01000118">
    <property type="protein sequence ID" value="OQA56450.1"/>
    <property type="molecule type" value="Genomic_DNA"/>
</dbReference>
<dbReference type="SUPFAM" id="SSF52540">
    <property type="entry name" value="P-loop containing nucleoside triphosphate hydrolases"/>
    <property type="match status" value="1"/>
</dbReference>
<dbReference type="Pfam" id="PF25601">
    <property type="entry name" value="AAA_lid_14"/>
    <property type="match status" value="1"/>
</dbReference>
<dbReference type="Gene3D" id="1.10.10.60">
    <property type="entry name" value="Homeodomain-like"/>
    <property type="match status" value="1"/>
</dbReference>
<comment type="caution">
    <text evidence="5">Lacks conserved residue(s) required for the propagation of feature annotation.</text>
</comment>
<proteinExistence type="predicted"/>
<dbReference type="InterPro" id="IPR002197">
    <property type="entry name" value="HTH_Fis"/>
</dbReference>
<dbReference type="PANTHER" id="PTHR32071:SF57">
    <property type="entry name" value="C4-DICARBOXYLATE TRANSPORT TRANSCRIPTIONAL REGULATORY PROTEIN DCTD"/>
    <property type="match status" value="1"/>
</dbReference>
<dbReference type="GO" id="GO:0000160">
    <property type="term" value="P:phosphorelay signal transduction system"/>
    <property type="evidence" value="ECO:0007669"/>
    <property type="project" value="InterPro"/>
</dbReference>
<keyword evidence="1" id="KW-0547">Nucleotide-binding</keyword>
<dbReference type="PROSITE" id="PS50110">
    <property type="entry name" value="RESPONSE_REGULATORY"/>
    <property type="match status" value="1"/>
</dbReference>
<comment type="caution">
    <text evidence="8">The sequence shown here is derived from an EMBL/GenBank/DDBJ whole genome shotgun (WGS) entry which is preliminary data.</text>
</comment>
<organism evidence="8">
    <name type="scientific">Candidatus Atribacter allofermentans</name>
    <dbReference type="NCBI Taxonomy" id="1852833"/>
    <lineage>
        <taxon>Bacteria</taxon>
        <taxon>Pseudomonadati</taxon>
        <taxon>Atribacterota</taxon>
        <taxon>Atribacteria</taxon>
        <taxon>Atribacterales</taxon>
        <taxon>Atribacteraceae</taxon>
        <taxon>Atribacter</taxon>
    </lineage>
</organism>
<dbReference type="PROSITE" id="PS50045">
    <property type="entry name" value="SIGMA54_INTERACT_4"/>
    <property type="match status" value="1"/>
</dbReference>
<evidence type="ECO:0000256" key="4">
    <source>
        <dbReference type="ARBA" id="ARBA00023163"/>
    </source>
</evidence>
<evidence type="ECO:0000313" key="8">
    <source>
        <dbReference type="EMBL" id="OQA56450.1"/>
    </source>
</evidence>
<evidence type="ECO:0000259" key="6">
    <source>
        <dbReference type="PROSITE" id="PS50045"/>
    </source>
</evidence>
<dbReference type="GO" id="GO:0005524">
    <property type="term" value="F:ATP binding"/>
    <property type="evidence" value="ECO:0007669"/>
    <property type="project" value="UniProtKB-KW"/>
</dbReference>
<dbReference type="InterPro" id="IPR001789">
    <property type="entry name" value="Sig_transdc_resp-reg_receiver"/>
</dbReference>
<dbReference type="Proteomes" id="UP000485569">
    <property type="component" value="Unassembled WGS sequence"/>
</dbReference>
<dbReference type="Gene3D" id="3.40.50.300">
    <property type="entry name" value="P-loop containing nucleotide triphosphate hydrolases"/>
    <property type="match status" value="1"/>
</dbReference>
<evidence type="ECO:0000256" key="1">
    <source>
        <dbReference type="ARBA" id="ARBA00022741"/>
    </source>
</evidence>
<dbReference type="InterPro" id="IPR058031">
    <property type="entry name" value="AAA_lid_NorR"/>
</dbReference>
<keyword evidence="4" id="KW-0804">Transcription</keyword>